<dbReference type="EMBL" id="CP002959">
    <property type="protein sequence ID" value="AFM12791.1"/>
    <property type="molecule type" value="Genomic_DNA"/>
</dbReference>
<name>I4B684_TURPD</name>
<dbReference type="SUPFAM" id="SSF140804">
    <property type="entry name" value="YidB-like"/>
    <property type="match status" value="1"/>
</dbReference>
<proteinExistence type="predicted"/>
<dbReference type="Gene3D" id="1.10.10.690">
    <property type="entry name" value="YidB-like"/>
    <property type="match status" value="1"/>
</dbReference>
<dbReference type="Proteomes" id="UP000006048">
    <property type="component" value="Chromosome"/>
</dbReference>
<dbReference type="AlphaFoldDB" id="I4B684"/>
<reference evidence="1 2" key="1">
    <citation type="submission" date="2012-06" db="EMBL/GenBank/DDBJ databases">
        <title>The complete chromosome of genome of Turneriella parva DSM 21527.</title>
        <authorList>
            <consortium name="US DOE Joint Genome Institute (JGI-PGF)"/>
            <person name="Lucas S."/>
            <person name="Han J."/>
            <person name="Lapidus A."/>
            <person name="Bruce D."/>
            <person name="Goodwin L."/>
            <person name="Pitluck S."/>
            <person name="Peters L."/>
            <person name="Kyrpides N."/>
            <person name="Mavromatis K."/>
            <person name="Ivanova N."/>
            <person name="Mikhailova N."/>
            <person name="Chertkov O."/>
            <person name="Detter J.C."/>
            <person name="Tapia R."/>
            <person name="Han C."/>
            <person name="Land M."/>
            <person name="Hauser L."/>
            <person name="Markowitz V."/>
            <person name="Cheng J.-F."/>
            <person name="Hugenholtz P."/>
            <person name="Woyke T."/>
            <person name="Wu D."/>
            <person name="Gronow S."/>
            <person name="Wellnitz S."/>
            <person name="Brambilla E."/>
            <person name="Klenk H.-P."/>
            <person name="Eisen J.A."/>
        </authorList>
    </citation>
    <scope>NUCLEOTIDE SEQUENCE [LARGE SCALE GENOMIC DNA]</scope>
    <source>
        <strain evidence="2">ATCC BAA-1111 / DSM 21527 / NCTC 11395 / H</strain>
    </source>
</reference>
<protein>
    <recommendedName>
        <fullName evidence="3">DUF937 domain-containing protein</fullName>
    </recommendedName>
</protein>
<dbReference type="HOGENOM" id="CLU_084747_4_1_12"/>
<dbReference type="KEGG" id="tpx:Turpa_2145"/>
<keyword evidence="2" id="KW-1185">Reference proteome</keyword>
<sequence>METLGGLASQLSGEGSDSELLTLAKDLLSKGGSGSNVESILGALKEGGYADTISSWIGNGENQSITGAAIKKVLGSDAIADIAEKTGLSQSELPALLADLMPLLVNKATPDGQEPGGGLLAAGASILKGLL</sequence>
<evidence type="ECO:0008006" key="3">
    <source>
        <dbReference type="Google" id="ProtNLM"/>
    </source>
</evidence>
<dbReference type="STRING" id="869212.Turpa_2145"/>
<gene>
    <name evidence="1" type="ordered locus">Turpa_2145</name>
</gene>
<evidence type="ECO:0000313" key="2">
    <source>
        <dbReference type="Proteomes" id="UP000006048"/>
    </source>
</evidence>
<evidence type="ECO:0000313" key="1">
    <source>
        <dbReference type="EMBL" id="AFM12791.1"/>
    </source>
</evidence>
<accession>I4B684</accession>
<dbReference type="Pfam" id="PF20159">
    <property type="entry name" value="YidB"/>
    <property type="match status" value="1"/>
</dbReference>
<dbReference type="InterPro" id="IPR045372">
    <property type="entry name" value="YidB"/>
</dbReference>
<organism evidence="1 2">
    <name type="scientific">Turneriella parva (strain ATCC BAA-1111 / DSM 21527 / NCTC 11395 / H)</name>
    <name type="common">Leptospira parva</name>
    <dbReference type="NCBI Taxonomy" id="869212"/>
    <lineage>
        <taxon>Bacteria</taxon>
        <taxon>Pseudomonadati</taxon>
        <taxon>Spirochaetota</taxon>
        <taxon>Spirochaetia</taxon>
        <taxon>Leptospirales</taxon>
        <taxon>Leptospiraceae</taxon>
        <taxon>Turneriella</taxon>
    </lineage>
</organism>
<dbReference type="InterPro" id="IPR027405">
    <property type="entry name" value="YidB-like"/>
</dbReference>